<sequence length="292" mass="33676">MLPSRMQDLVNLCHLDIRGTHRLKEMPKGMGKLKHLNLLGFYIVGEHEENGIRELGPIDVHGSFRISKLENVNNSGEALEAKMGNKKHIHILELKWSSEDDDVVDVETERDILEELPPHSNLKELSIYGYRGKINIPRLNCRELPPLGQLPSLQHLQIIGLHGLERIGEEFYKSHEGTSFRSLEELGFYRMYNWREWHIPDKLDAFPKLKTLRMHNCPVLSGDLSAPFPALEELQIWNCEVLAYSLLRAPKLHKIYVTGFKYSMKKAAPHEVRIENTEQVQSVLEYCPVSEV</sequence>
<protein>
    <recommendedName>
        <fullName evidence="1">R13L1/DRL21-like LRR repeat region domain-containing protein</fullName>
    </recommendedName>
</protein>
<dbReference type="SUPFAM" id="SSF52058">
    <property type="entry name" value="L domain-like"/>
    <property type="match status" value="1"/>
</dbReference>
<dbReference type="PANTHER" id="PTHR47186:SF42">
    <property type="entry name" value="DISEASE RESISTANCE RPP13-LIKE PROTEIN 1"/>
    <property type="match status" value="1"/>
</dbReference>
<dbReference type="Gene3D" id="3.80.10.10">
    <property type="entry name" value="Ribonuclease Inhibitor"/>
    <property type="match status" value="1"/>
</dbReference>
<dbReference type="PANTHER" id="PTHR47186">
    <property type="entry name" value="LEUCINE-RICH REPEAT-CONTAINING PROTEIN 57"/>
    <property type="match status" value="1"/>
</dbReference>
<comment type="caution">
    <text evidence="2">The sequence shown here is derived from an EMBL/GenBank/DDBJ whole genome shotgun (WGS) entry which is preliminary data.</text>
</comment>
<dbReference type="InterPro" id="IPR032675">
    <property type="entry name" value="LRR_dom_sf"/>
</dbReference>
<proteinExistence type="predicted"/>
<dbReference type="Pfam" id="PF25019">
    <property type="entry name" value="LRR_R13L1-DRL21"/>
    <property type="match status" value="1"/>
</dbReference>
<organism evidence="2 3">
    <name type="scientific">Stylosanthes scabra</name>
    <dbReference type="NCBI Taxonomy" id="79078"/>
    <lineage>
        <taxon>Eukaryota</taxon>
        <taxon>Viridiplantae</taxon>
        <taxon>Streptophyta</taxon>
        <taxon>Embryophyta</taxon>
        <taxon>Tracheophyta</taxon>
        <taxon>Spermatophyta</taxon>
        <taxon>Magnoliopsida</taxon>
        <taxon>eudicotyledons</taxon>
        <taxon>Gunneridae</taxon>
        <taxon>Pentapetalae</taxon>
        <taxon>rosids</taxon>
        <taxon>fabids</taxon>
        <taxon>Fabales</taxon>
        <taxon>Fabaceae</taxon>
        <taxon>Papilionoideae</taxon>
        <taxon>50 kb inversion clade</taxon>
        <taxon>dalbergioids sensu lato</taxon>
        <taxon>Dalbergieae</taxon>
        <taxon>Pterocarpus clade</taxon>
        <taxon>Stylosanthes</taxon>
    </lineage>
</organism>
<gene>
    <name evidence="2" type="ORF">PIB30_011905</name>
</gene>
<name>A0ABU6V8I5_9FABA</name>
<evidence type="ECO:0000313" key="2">
    <source>
        <dbReference type="EMBL" id="MED6168476.1"/>
    </source>
</evidence>
<dbReference type="EMBL" id="JASCZI010151064">
    <property type="protein sequence ID" value="MED6168476.1"/>
    <property type="molecule type" value="Genomic_DNA"/>
</dbReference>
<keyword evidence="3" id="KW-1185">Reference proteome</keyword>
<evidence type="ECO:0000259" key="1">
    <source>
        <dbReference type="Pfam" id="PF25019"/>
    </source>
</evidence>
<reference evidence="2 3" key="1">
    <citation type="journal article" date="2023" name="Plants (Basel)">
        <title>Bridging the Gap: Combining Genomics and Transcriptomics Approaches to Understand Stylosanthes scabra, an Orphan Legume from the Brazilian Caatinga.</title>
        <authorList>
            <person name="Ferreira-Neto J.R.C."/>
            <person name="da Silva M.D."/>
            <person name="Binneck E."/>
            <person name="de Melo N.F."/>
            <person name="da Silva R.H."/>
            <person name="de Melo A.L.T.M."/>
            <person name="Pandolfi V."/>
            <person name="Bustamante F.O."/>
            <person name="Brasileiro-Vidal A.C."/>
            <person name="Benko-Iseppon A.M."/>
        </authorList>
    </citation>
    <scope>NUCLEOTIDE SEQUENCE [LARGE SCALE GENOMIC DNA]</scope>
    <source>
        <tissue evidence="2">Leaves</tissue>
    </source>
</reference>
<dbReference type="Proteomes" id="UP001341840">
    <property type="component" value="Unassembled WGS sequence"/>
</dbReference>
<dbReference type="InterPro" id="IPR056789">
    <property type="entry name" value="LRR_R13L1-DRL21"/>
</dbReference>
<accession>A0ABU6V8I5</accession>
<feature type="domain" description="R13L1/DRL21-like LRR repeat region" evidence="1">
    <location>
        <begin position="53"/>
        <end position="160"/>
    </location>
</feature>
<evidence type="ECO:0000313" key="3">
    <source>
        <dbReference type="Proteomes" id="UP001341840"/>
    </source>
</evidence>